<gene>
    <name evidence="1" type="ORF">COT03_02685</name>
</gene>
<accession>A0A2M6YQQ4</accession>
<dbReference type="Proteomes" id="UP000229502">
    <property type="component" value="Unassembled WGS sequence"/>
</dbReference>
<dbReference type="Pfam" id="PF08843">
    <property type="entry name" value="AbiEii"/>
    <property type="match status" value="2"/>
</dbReference>
<sequence>MTKIFYEILNKDQKRIFPQLKFLTNQGFYLAGGTALSLHLKHRTSLDFDFYTRNHFGVEKLLTELKKVFPEKIEEISKAEDTLFVRIDKISNSFFWYKYPLIFPLIETNGPSLASLPDIAAMKLIALTGRARKRDYIDIFYLIKRLSLAEMFKTAKKKYPPFNPYIIKRALTFFDDIMEENGRIEILDKNFSWEKAKEKIFEEVKKYQLGMIKK</sequence>
<comment type="caution">
    <text evidence="1">The sequence shown here is derived from an EMBL/GenBank/DDBJ whole genome shotgun (WGS) entry which is preliminary data.</text>
</comment>
<proteinExistence type="predicted"/>
<dbReference type="EMBL" id="PEWZ01000129">
    <property type="protein sequence ID" value="PIU33756.1"/>
    <property type="molecule type" value="Genomic_DNA"/>
</dbReference>
<dbReference type="AlphaFoldDB" id="A0A2M6YQQ4"/>
<evidence type="ECO:0000313" key="2">
    <source>
        <dbReference type="Proteomes" id="UP000229502"/>
    </source>
</evidence>
<reference evidence="2" key="1">
    <citation type="submission" date="2017-09" db="EMBL/GenBank/DDBJ databases">
        <title>Depth-based differentiation of microbial function through sediment-hosted aquifers and enrichment of novel symbionts in the deep terrestrial subsurface.</title>
        <authorList>
            <person name="Probst A.J."/>
            <person name="Ladd B."/>
            <person name="Jarett J.K."/>
            <person name="Geller-Mcgrath D.E."/>
            <person name="Sieber C.M.K."/>
            <person name="Emerson J.B."/>
            <person name="Anantharaman K."/>
            <person name="Thomas B.C."/>
            <person name="Malmstrom R."/>
            <person name="Stieglmeier M."/>
            <person name="Klingl A."/>
            <person name="Woyke T."/>
            <person name="Ryan C.M."/>
            <person name="Banfield J.F."/>
        </authorList>
    </citation>
    <scope>NUCLEOTIDE SEQUENCE [LARGE SCALE GENOMIC DNA]</scope>
</reference>
<dbReference type="InterPro" id="IPR014942">
    <property type="entry name" value="AbiEii"/>
</dbReference>
<name>A0A2M6YQQ4_9BACT</name>
<protein>
    <recommendedName>
        <fullName evidence="3">Nucleotidyl transferase AbiEii/AbiGii toxin family protein</fullName>
    </recommendedName>
</protein>
<organism evidence="1 2">
    <name type="scientific">Candidatus Shapirobacteria bacterium CG07_land_8_20_14_0_80_39_18</name>
    <dbReference type="NCBI Taxonomy" id="1974882"/>
    <lineage>
        <taxon>Bacteria</taxon>
        <taxon>Candidatus Shapironibacteriota</taxon>
    </lineage>
</organism>
<evidence type="ECO:0008006" key="3">
    <source>
        <dbReference type="Google" id="ProtNLM"/>
    </source>
</evidence>
<evidence type="ECO:0000313" key="1">
    <source>
        <dbReference type="EMBL" id="PIU33756.1"/>
    </source>
</evidence>